<dbReference type="GO" id="GO:0046983">
    <property type="term" value="F:protein dimerization activity"/>
    <property type="evidence" value="ECO:0007669"/>
    <property type="project" value="InterPro"/>
</dbReference>
<dbReference type="PROSITE" id="PS50888">
    <property type="entry name" value="BHLH"/>
    <property type="match status" value="1"/>
</dbReference>
<dbReference type="InterPro" id="IPR036638">
    <property type="entry name" value="HLH_DNA-bd_sf"/>
</dbReference>
<dbReference type="GO" id="GO:0000978">
    <property type="term" value="F:RNA polymerase II cis-regulatory region sequence-specific DNA binding"/>
    <property type="evidence" value="ECO:0000318"/>
    <property type="project" value="GO_Central"/>
</dbReference>
<keyword evidence="9" id="KW-1185">Reference proteome</keyword>
<evidence type="ECO:0000256" key="5">
    <source>
        <dbReference type="ARBA" id="ARBA00023242"/>
    </source>
</evidence>
<keyword evidence="4" id="KW-0804">Transcription</keyword>
<evidence type="ECO:0000256" key="4">
    <source>
        <dbReference type="ARBA" id="ARBA00023163"/>
    </source>
</evidence>
<evidence type="ECO:0000259" key="7">
    <source>
        <dbReference type="PROSITE" id="PS50888"/>
    </source>
</evidence>
<evidence type="ECO:0000256" key="2">
    <source>
        <dbReference type="ARBA" id="ARBA00005510"/>
    </source>
</evidence>
<dbReference type="SUPFAM" id="SSF47459">
    <property type="entry name" value="HLH, helix-loop-helix DNA-binding domain"/>
    <property type="match status" value="1"/>
</dbReference>
<proteinExistence type="inferred from homology"/>
<organism evidence="8 9">
    <name type="scientific">Zostera marina</name>
    <name type="common">Eelgrass</name>
    <dbReference type="NCBI Taxonomy" id="29655"/>
    <lineage>
        <taxon>Eukaryota</taxon>
        <taxon>Viridiplantae</taxon>
        <taxon>Streptophyta</taxon>
        <taxon>Embryophyta</taxon>
        <taxon>Tracheophyta</taxon>
        <taxon>Spermatophyta</taxon>
        <taxon>Magnoliopsida</taxon>
        <taxon>Liliopsida</taxon>
        <taxon>Zosteraceae</taxon>
        <taxon>Zostera</taxon>
    </lineage>
</organism>
<dbReference type="OrthoDB" id="673975at2759"/>
<dbReference type="InterPro" id="IPR045239">
    <property type="entry name" value="bHLH95_bHLH"/>
</dbReference>
<feature type="region of interest" description="Disordered" evidence="6">
    <location>
        <begin position="279"/>
        <end position="311"/>
    </location>
</feature>
<dbReference type="GO" id="GO:0000981">
    <property type="term" value="F:DNA-binding transcription factor activity, RNA polymerase II-specific"/>
    <property type="evidence" value="ECO:0000318"/>
    <property type="project" value="GO_Central"/>
</dbReference>
<sequence length="421" mass="45429">MAEEFLCTGNWWNTLRSATNSSGFDGSILPAPVTPSALSCSAGINDLGYAWNQDDMSIQPDRYLSTENGRIVDHHHHHPHPILQDEVSSKPYFHQEGLGGGDVVAMVEDVNQTNFIGVSYDNSCTSPSIYLSLLEQDLKFQQAVAGGYVGDHNPTTTAAAAAATTTTAATAVNYNTFNQLASGIEMDQTQSWPAPKFPQLFKQSSQNLLFPQPKHQHQPQQQVSQLHFSNNTAFWNAPVTDTTSTTRPPVGFFSPAVAAPNQGFSQNFQPKTAVSCAGTSNNTVKDPTSSTGKKGGSSGPAFKKPRVDTPSSLPAFKVRKEKLSDRITALQQLVSPFGKTDTASVLYEAIEYIKFLHGHLDVLSTPYLKNGEKSSKDGEGGKKPDLRSVGLCLVPISVTFPVANEATSDLWTAPNFGGSYR</sequence>
<dbReference type="PANTHER" id="PTHR16223:SF238">
    <property type="entry name" value="TRANSCRIPTION FACTOR BHLH114"/>
    <property type="match status" value="1"/>
</dbReference>
<feature type="domain" description="BHLH" evidence="7">
    <location>
        <begin position="307"/>
        <end position="356"/>
    </location>
</feature>
<name>A0A0K9NRE2_ZOSMR</name>
<evidence type="ECO:0000256" key="1">
    <source>
        <dbReference type="ARBA" id="ARBA00004123"/>
    </source>
</evidence>
<evidence type="ECO:0000313" key="9">
    <source>
        <dbReference type="Proteomes" id="UP000036987"/>
    </source>
</evidence>
<protein>
    <recommendedName>
        <fullName evidence="7">BHLH domain-containing protein</fullName>
    </recommendedName>
</protein>
<dbReference type="AlphaFoldDB" id="A0A0K9NRE2"/>
<dbReference type="Gene3D" id="4.10.280.10">
    <property type="entry name" value="Helix-loop-helix DNA-binding domain"/>
    <property type="match status" value="1"/>
</dbReference>
<dbReference type="GO" id="GO:0006357">
    <property type="term" value="P:regulation of transcription by RNA polymerase II"/>
    <property type="evidence" value="ECO:0000318"/>
    <property type="project" value="GO_Central"/>
</dbReference>
<gene>
    <name evidence="8" type="ORF">ZOSMA_75G00600</name>
</gene>
<dbReference type="Proteomes" id="UP000036987">
    <property type="component" value="Unassembled WGS sequence"/>
</dbReference>
<evidence type="ECO:0000256" key="6">
    <source>
        <dbReference type="SAM" id="MobiDB-lite"/>
    </source>
</evidence>
<dbReference type="InterPro" id="IPR011598">
    <property type="entry name" value="bHLH_dom"/>
</dbReference>
<evidence type="ECO:0000256" key="3">
    <source>
        <dbReference type="ARBA" id="ARBA00023015"/>
    </source>
</evidence>
<comment type="subcellular location">
    <subcellularLocation>
        <location evidence="1">Nucleus</location>
    </subcellularLocation>
</comment>
<dbReference type="PANTHER" id="PTHR16223">
    <property type="entry name" value="TRANSCRIPTION FACTOR BHLH83-RELATED"/>
    <property type="match status" value="1"/>
</dbReference>
<comment type="similarity">
    <text evidence="2">Belongs to the bHLH protein family.</text>
</comment>
<dbReference type="CDD" id="cd11393">
    <property type="entry name" value="bHLH_AtbHLH_like"/>
    <property type="match status" value="1"/>
</dbReference>
<keyword evidence="3" id="KW-0805">Transcription regulation</keyword>
<reference evidence="9" key="1">
    <citation type="journal article" date="2016" name="Nature">
        <title>The genome of the seagrass Zostera marina reveals angiosperm adaptation to the sea.</title>
        <authorList>
            <person name="Olsen J.L."/>
            <person name="Rouze P."/>
            <person name="Verhelst B."/>
            <person name="Lin Y.-C."/>
            <person name="Bayer T."/>
            <person name="Collen J."/>
            <person name="Dattolo E."/>
            <person name="De Paoli E."/>
            <person name="Dittami S."/>
            <person name="Maumus F."/>
            <person name="Michel G."/>
            <person name="Kersting A."/>
            <person name="Lauritano C."/>
            <person name="Lohaus R."/>
            <person name="Toepel M."/>
            <person name="Tonon T."/>
            <person name="Vanneste K."/>
            <person name="Amirebrahimi M."/>
            <person name="Brakel J."/>
            <person name="Bostroem C."/>
            <person name="Chovatia M."/>
            <person name="Grimwood J."/>
            <person name="Jenkins J.W."/>
            <person name="Jueterbock A."/>
            <person name="Mraz A."/>
            <person name="Stam W.T."/>
            <person name="Tice H."/>
            <person name="Bornberg-Bauer E."/>
            <person name="Green P.J."/>
            <person name="Pearson G.A."/>
            <person name="Procaccini G."/>
            <person name="Duarte C.M."/>
            <person name="Schmutz J."/>
            <person name="Reusch T.B.H."/>
            <person name="Van de Peer Y."/>
        </authorList>
    </citation>
    <scope>NUCLEOTIDE SEQUENCE [LARGE SCALE GENOMIC DNA]</scope>
    <source>
        <strain evidence="9">cv. Finnish</strain>
    </source>
</reference>
<accession>A0A0K9NRE2</accession>
<dbReference type="EMBL" id="LFYR01001913">
    <property type="protein sequence ID" value="KMZ58627.1"/>
    <property type="molecule type" value="Genomic_DNA"/>
</dbReference>
<comment type="caution">
    <text evidence="8">The sequence shown here is derived from an EMBL/GenBank/DDBJ whole genome shotgun (WGS) entry which is preliminary data.</text>
</comment>
<dbReference type="GO" id="GO:0005634">
    <property type="term" value="C:nucleus"/>
    <property type="evidence" value="ECO:0000318"/>
    <property type="project" value="GO_Central"/>
</dbReference>
<keyword evidence="5" id="KW-0539">Nucleus</keyword>
<dbReference type="InterPro" id="IPR045843">
    <property type="entry name" value="IND-like"/>
</dbReference>
<evidence type="ECO:0000313" key="8">
    <source>
        <dbReference type="EMBL" id="KMZ58627.1"/>
    </source>
</evidence>